<dbReference type="EMBL" id="JAMKFB020000267">
    <property type="protein sequence ID" value="KAL0150918.1"/>
    <property type="molecule type" value="Genomic_DNA"/>
</dbReference>
<dbReference type="Pfam" id="PF09004">
    <property type="entry name" value="ALKBH8_N"/>
    <property type="match status" value="1"/>
</dbReference>
<evidence type="ECO:0000313" key="2">
    <source>
        <dbReference type="EMBL" id="KAL0150918.1"/>
    </source>
</evidence>
<comment type="caution">
    <text evidence="2">The sequence shown here is derived from an EMBL/GenBank/DDBJ whole genome shotgun (WGS) entry which is preliminary data.</text>
</comment>
<name>A0ABD0MS42_CIRMR</name>
<protein>
    <recommendedName>
        <fullName evidence="1">Reverse transcriptase domain-containing protein</fullName>
    </recommendedName>
</protein>
<dbReference type="InterPro" id="IPR043502">
    <property type="entry name" value="DNA/RNA_pol_sf"/>
</dbReference>
<dbReference type="Proteomes" id="UP001529510">
    <property type="component" value="Unassembled WGS sequence"/>
</dbReference>
<evidence type="ECO:0000259" key="1">
    <source>
        <dbReference type="PROSITE" id="PS50878"/>
    </source>
</evidence>
<dbReference type="PANTHER" id="PTHR33332">
    <property type="entry name" value="REVERSE TRANSCRIPTASE DOMAIN-CONTAINING PROTEIN"/>
    <property type="match status" value="1"/>
</dbReference>
<dbReference type="PROSITE" id="PS50878">
    <property type="entry name" value="RT_POL"/>
    <property type="match status" value="1"/>
</dbReference>
<gene>
    <name evidence="2" type="ORF">M9458_053837</name>
</gene>
<dbReference type="SUPFAM" id="SSF56672">
    <property type="entry name" value="DNA/RNA polymerases"/>
    <property type="match status" value="1"/>
</dbReference>
<dbReference type="InterPro" id="IPR015095">
    <property type="entry name" value="AlkB_hom8_N"/>
</dbReference>
<dbReference type="AlphaFoldDB" id="A0ABD0MS42"/>
<dbReference type="Pfam" id="PF00078">
    <property type="entry name" value="RVT_1"/>
    <property type="match status" value="1"/>
</dbReference>
<evidence type="ECO:0000313" key="3">
    <source>
        <dbReference type="Proteomes" id="UP001529510"/>
    </source>
</evidence>
<sequence>MGPHNSSTLTISTGVPQGCVLSPFLYSLYTYDWIPSYNTNIIIKFADDTTVVGLITGGDESAYREEIKRLMVWCTENNLALNIKKTKELIIDLRGNQDVHTPLYINEEMVERVSCFKFLGTHISEDLSWTKNIMALVKKAQKRLYFLRMLRKVNLPQRLLVSFYSCSIESILTYGMLVWYGSSTAADKKALQRVIKTAQNIIAKQQLPTLENIFTSRCLQKIHNILKDTYHPAHHLFERLPSGKRYRVIKTRTTRFKNSFYPKAITILNTELKKHS</sequence>
<organism evidence="2 3">
    <name type="scientific">Cirrhinus mrigala</name>
    <name type="common">Mrigala</name>
    <dbReference type="NCBI Taxonomy" id="683832"/>
    <lineage>
        <taxon>Eukaryota</taxon>
        <taxon>Metazoa</taxon>
        <taxon>Chordata</taxon>
        <taxon>Craniata</taxon>
        <taxon>Vertebrata</taxon>
        <taxon>Euteleostomi</taxon>
        <taxon>Actinopterygii</taxon>
        <taxon>Neopterygii</taxon>
        <taxon>Teleostei</taxon>
        <taxon>Ostariophysi</taxon>
        <taxon>Cypriniformes</taxon>
        <taxon>Cyprinidae</taxon>
        <taxon>Labeoninae</taxon>
        <taxon>Labeonini</taxon>
        <taxon>Cirrhinus</taxon>
    </lineage>
</organism>
<accession>A0ABD0MS42</accession>
<proteinExistence type="predicted"/>
<reference evidence="2 3" key="1">
    <citation type="submission" date="2024-05" db="EMBL/GenBank/DDBJ databases">
        <title>Genome sequencing and assembly of Indian major carp, Cirrhinus mrigala (Hamilton, 1822).</title>
        <authorList>
            <person name="Mohindra V."/>
            <person name="Chowdhury L.M."/>
            <person name="Lal K."/>
            <person name="Jena J.K."/>
        </authorList>
    </citation>
    <scope>NUCLEOTIDE SEQUENCE [LARGE SCALE GENOMIC DNA]</scope>
    <source>
        <strain evidence="2">CM1030</strain>
        <tissue evidence="2">Blood</tissue>
    </source>
</reference>
<keyword evidence="3" id="KW-1185">Reference proteome</keyword>
<feature type="domain" description="Reverse transcriptase" evidence="1">
    <location>
        <begin position="1"/>
        <end position="123"/>
    </location>
</feature>
<dbReference type="InterPro" id="IPR000477">
    <property type="entry name" value="RT_dom"/>
</dbReference>